<keyword evidence="3" id="KW-0547">Nucleotide-binding</keyword>
<dbReference type="PRINTS" id="PR01607">
    <property type="entry name" value="APYRASEFAMLY"/>
</dbReference>
<dbReference type="PANTHER" id="PTHR11575">
    <property type="entry name" value="5'-NUCLEOTIDASE-RELATED"/>
    <property type="match status" value="1"/>
</dbReference>
<dbReference type="PANTHER" id="PTHR11575:SF42">
    <property type="entry name" value="SULFUR OXIDATION PROTEIN SOXB"/>
    <property type="match status" value="1"/>
</dbReference>
<dbReference type="PROSITE" id="PS00785">
    <property type="entry name" value="5_NUCLEOTIDASE_1"/>
    <property type="match status" value="1"/>
</dbReference>
<evidence type="ECO:0000256" key="3">
    <source>
        <dbReference type="RuleBase" id="RU362119"/>
    </source>
</evidence>
<keyword evidence="2" id="KW-0732">Signal</keyword>
<dbReference type="PROSITE" id="PS51318">
    <property type="entry name" value="TAT"/>
    <property type="match status" value="1"/>
</dbReference>
<dbReference type="Gene3D" id="3.60.21.10">
    <property type="match status" value="1"/>
</dbReference>
<feature type="domain" description="Calcineurin-like phosphoesterase" evidence="4">
    <location>
        <begin position="92"/>
        <end position="314"/>
    </location>
</feature>
<dbReference type="InterPro" id="IPR036907">
    <property type="entry name" value="5'-Nucleotdase_C_sf"/>
</dbReference>
<gene>
    <name evidence="6" type="ORF">A4D02_12980</name>
</gene>
<dbReference type="RefSeq" id="WP_014220780.1">
    <property type="nucleotide sequence ID" value="NZ_LWBO01000044.1"/>
</dbReference>
<dbReference type="SUPFAM" id="SSF55816">
    <property type="entry name" value="5'-nucleotidase (syn. UDP-sugar hydrolase), C-terminal domain"/>
    <property type="match status" value="1"/>
</dbReference>
<dbReference type="InterPro" id="IPR004843">
    <property type="entry name" value="Calcineurin-like_PHP"/>
</dbReference>
<sequence length="604" mass="67650">MSLNHSPQCSCAGCHDTAINQAEKELHVELSENSRRDFIKKAGRLGLSLGIGGGLVTTPLAAAALHNEDAAYKYNSMQQNKAVRNGKANMITLLHTADIHSQLYQHDEFFIENGKPVYKKRGGLASLKTMINTLRNQNAANTLVIDGGDCFQGSGIAALSEGKAIVPLMNNIGYDIMLPGNWEVVYGKEMMMKDMFGYDALKVCANMYHDTQDDMKGDLIFPPYYVKHLAGIKIGFIGYNDPLTPKRQSPAYCNGMKFTPPEANVAKYIKILKEYEKCQLVFLITHMGLAQQFGLSNMEQVKGVDYILGADTHERLRQPIQGAYAKVTEPGAFASFMARLDLVMENGIIKDHTYQLLDVDPGKYHEDEEMKHLISQAHEPYKKELSRVIGKTKNPLIRYYVIETPMDNFITDAIMWKFKPDIALSNGFRFCPPLTPDPATGMADITVDYLWSMLPVDSEAKQGTVTGKQLWDWLETELENTFAKDPAKRLGGWVIRFKGMEMNFTLANEPGKRVNYVKVGGQPLDLNREYSFVACEREGDPDTTLCRMQGVKQPHLLGYTMHKVIEEYLAVHSPIAPVMEGRCTATDAPHTLLTQVMGLGYEFR</sequence>
<dbReference type="Proteomes" id="UP000192277">
    <property type="component" value="Unassembled WGS sequence"/>
</dbReference>
<evidence type="ECO:0000313" key="6">
    <source>
        <dbReference type="EMBL" id="OQP42477.1"/>
    </source>
</evidence>
<dbReference type="InterPro" id="IPR019546">
    <property type="entry name" value="TAT_signal_bac_arc"/>
</dbReference>
<dbReference type="InterPro" id="IPR029052">
    <property type="entry name" value="Metallo-depent_PP-like"/>
</dbReference>
<proteinExistence type="inferred from homology"/>
<keyword evidence="7" id="KW-1185">Reference proteome</keyword>
<evidence type="ECO:0000313" key="7">
    <source>
        <dbReference type="Proteomes" id="UP000192277"/>
    </source>
</evidence>
<keyword evidence="3" id="KW-0378">Hydrolase</keyword>
<evidence type="ECO:0000259" key="5">
    <source>
        <dbReference type="Pfam" id="PF02872"/>
    </source>
</evidence>
<dbReference type="InterPro" id="IPR006146">
    <property type="entry name" value="5'-Nucleotdase_CS"/>
</dbReference>
<organism evidence="6 7">
    <name type="scientific">Niastella koreensis</name>
    <dbReference type="NCBI Taxonomy" id="354356"/>
    <lineage>
        <taxon>Bacteria</taxon>
        <taxon>Pseudomonadati</taxon>
        <taxon>Bacteroidota</taxon>
        <taxon>Chitinophagia</taxon>
        <taxon>Chitinophagales</taxon>
        <taxon>Chitinophagaceae</taxon>
        <taxon>Niastella</taxon>
    </lineage>
</organism>
<dbReference type="Pfam" id="PF02872">
    <property type="entry name" value="5_nucleotid_C"/>
    <property type="match status" value="1"/>
</dbReference>
<protein>
    <submittedName>
        <fullName evidence="6">Bifunctional metallophosphatase/5'-nucleotidase</fullName>
    </submittedName>
</protein>
<evidence type="ECO:0000256" key="2">
    <source>
        <dbReference type="ARBA" id="ARBA00022729"/>
    </source>
</evidence>
<dbReference type="Pfam" id="PF00149">
    <property type="entry name" value="Metallophos"/>
    <property type="match status" value="1"/>
</dbReference>
<comment type="similarity">
    <text evidence="1 3">Belongs to the 5'-nucleotidase family.</text>
</comment>
<dbReference type="SUPFAM" id="SSF56300">
    <property type="entry name" value="Metallo-dependent phosphatases"/>
    <property type="match status" value="1"/>
</dbReference>
<reference evidence="6 7" key="1">
    <citation type="submission" date="2016-04" db="EMBL/GenBank/DDBJ databases">
        <authorList>
            <person name="Chen L."/>
            <person name="Zhuang W."/>
            <person name="Wang G."/>
        </authorList>
    </citation>
    <scope>NUCLEOTIDE SEQUENCE [LARGE SCALE GENOMIC DNA]</scope>
    <source>
        <strain evidence="7">GR20</strain>
    </source>
</reference>
<dbReference type="InterPro" id="IPR008334">
    <property type="entry name" value="5'-Nucleotdase_C"/>
</dbReference>
<dbReference type="Gene3D" id="3.90.780.10">
    <property type="entry name" value="5'-Nucleotidase, C-terminal domain"/>
    <property type="match status" value="1"/>
</dbReference>
<dbReference type="NCBIfam" id="TIGR01409">
    <property type="entry name" value="TAT_signal_seq"/>
    <property type="match status" value="1"/>
</dbReference>
<feature type="domain" description="5'-Nucleotidase C-terminal" evidence="5">
    <location>
        <begin position="388"/>
        <end position="533"/>
    </location>
</feature>
<name>A0ABX3NTR7_9BACT</name>
<dbReference type="InterPro" id="IPR006179">
    <property type="entry name" value="5_nucleotidase/apyrase"/>
</dbReference>
<evidence type="ECO:0000259" key="4">
    <source>
        <dbReference type="Pfam" id="PF00149"/>
    </source>
</evidence>
<dbReference type="InterPro" id="IPR006311">
    <property type="entry name" value="TAT_signal"/>
</dbReference>
<evidence type="ECO:0000256" key="1">
    <source>
        <dbReference type="ARBA" id="ARBA00006654"/>
    </source>
</evidence>
<comment type="caution">
    <text evidence="6">The sequence shown here is derived from an EMBL/GenBank/DDBJ whole genome shotgun (WGS) entry which is preliminary data.</text>
</comment>
<dbReference type="EMBL" id="LWBO01000044">
    <property type="protein sequence ID" value="OQP42477.1"/>
    <property type="molecule type" value="Genomic_DNA"/>
</dbReference>
<accession>A0ABX3NTR7</accession>